<evidence type="ECO:0000313" key="2">
    <source>
        <dbReference type="WBParaSite" id="JU765_v2.g1018.t1"/>
    </source>
</evidence>
<evidence type="ECO:0000313" key="1">
    <source>
        <dbReference type="Proteomes" id="UP000887576"/>
    </source>
</evidence>
<sequence length="307" mass="34966">MSTPTISSTETLRTTLENVEEYEEMIRIVHEEDSDVENDETMPEDDPNGNVNTVMGAAKPRWGPSHAGAKQLASLYSREKRLQEVVCVIVGAGLLVSVLTLLILRFNISYLPSVIAAAILGILVADFASGFVHWGADTWGTIDTFIGKNFIRPFREHHVDPTAITRHDFIEVNGDTFMLCIPKLAHICYQHATLSANQLDELAPNHWFWLLLGIYVAMTNQIHKWSHTYFRLSPWIIALQKAHIILPRQHHKIHHIAPHACYYCITTGWLNWPLDVIGFWRILETIVTRLTGMKPRDDDLKWASKLD</sequence>
<dbReference type="WBParaSite" id="JU765_v2.g1018.t1">
    <property type="protein sequence ID" value="JU765_v2.g1018.t1"/>
    <property type="gene ID" value="JU765_v2.g1018"/>
</dbReference>
<reference evidence="2" key="1">
    <citation type="submission" date="2022-11" db="UniProtKB">
        <authorList>
            <consortium name="WormBaseParasite"/>
        </authorList>
    </citation>
    <scope>IDENTIFICATION</scope>
</reference>
<protein>
    <submittedName>
        <fullName evidence="2">Lipid desaturase domain-containing protein</fullName>
    </submittedName>
</protein>
<proteinExistence type="predicted"/>
<accession>A0AC34PUX8</accession>
<organism evidence="1 2">
    <name type="scientific">Panagrolaimus sp. JU765</name>
    <dbReference type="NCBI Taxonomy" id="591449"/>
    <lineage>
        <taxon>Eukaryota</taxon>
        <taxon>Metazoa</taxon>
        <taxon>Ecdysozoa</taxon>
        <taxon>Nematoda</taxon>
        <taxon>Chromadorea</taxon>
        <taxon>Rhabditida</taxon>
        <taxon>Tylenchina</taxon>
        <taxon>Panagrolaimomorpha</taxon>
        <taxon>Panagrolaimoidea</taxon>
        <taxon>Panagrolaimidae</taxon>
        <taxon>Panagrolaimus</taxon>
    </lineage>
</organism>
<dbReference type="Proteomes" id="UP000887576">
    <property type="component" value="Unplaced"/>
</dbReference>
<name>A0AC34PUX8_9BILA</name>